<dbReference type="AlphaFoldDB" id="A0A938XP70"/>
<comment type="caution">
    <text evidence="4">The sequence shown here is derived from an EMBL/GenBank/DDBJ whole genome shotgun (WGS) entry which is preliminary data.</text>
</comment>
<dbReference type="InterPro" id="IPR046342">
    <property type="entry name" value="CBS_dom_sf"/>
</dbReference>
<dbReference type="InterPro" id="IPR051462">
    <property type="entry name" value="CBS_domain-containing"/>
</dbReference>
<keyword evidence="5" id="KW-1185">Reference proteome</keyword>
<dbReference type="SUPFAM" id="SSF54631">
    <property type="entry name" value="CBS-domain pair"/>
    <property type="match status" value="1"/>
</dbReference>
<accession>A0A938XP70</accession>
<feature type="domain" description="CBS" evidence="3">
    <location>
        <begin position="149"/>
        <end position="217"/>
    </location>
</feature>
<gene>
    <name evidence="4" type="ORF">JOC47_001093</name>
</gene>
<dbReference type="InterPro" id="IPR036388">
    <property type="entry name" value="WH-like_DNA-bd_sf"/>
</dbReference>
<dbReference type="Pfam" id="PF08279">
    <property type="entry name" value="HTH_11"/>
    <property type="match status" value="1"/>
</dbReference>
<evidence type="ECO:0000256" key="2">
    <source>
        <dbReference type="PROSITE-ProRule" id="PRU00703"/>
    </source>
</evidence>
<dbReference type="InterPro" id="IPR016842">
    <property type="entry name" value="UCP026546_HTH-CBS"/>
</dbReference>
<dbReference type="PROSITE" id="PS51371">
    <property type="entry name" value="CBS"/>
    <property type="match status" value="2"/>
</dbReference>
<proteinExistence type="predicted"/>
<dbReference type="SUPFAM" id="SSF46785">
    <property type="entry name" value="Winged helix' DNA-binding domain"/>
    <property type="match status" value="1"/>
</dbReference>
<dbReference type="InterPro" id="IPR000644">
    <property type="entry name" value="CBS_dom"/>
</dbReference>
<dbReference type="InterPro" id="IPR036390">
    <property type="entry name" value="WH_DNA-bd_sf"/>
</dbReference>
<dbReference type="Pfam" id="PF00571">
    <property type="entry name" value="CBS"/>
    <property type="match status" value="2"/>
</dbReference>
<dbReference type="Gene3D" id="3.10.580.10">
    <property type="entry name" value="CBS-domain"/>
    <property type="match status" value="1"/>
</dbReference>
<dbReference type="SMART" id="SM00116">
    <property type="entry name" value="CBS"/>
    <property type="match status" value="2"/>
</dbReference>
<dbReference type="RefSeq" id="WP_204700993.1">
    <property type="nucleotide sequence ID" value="NZ_JAFBDQ010000004.1"/>
</dbReference>
<keyword evidence="1" id="KW-0677">Repeat</keyword>
<protein>
    <submittedName>
        <fullName evidence="4">CBS domain-containing protein</fullName>
    </submittedName>
</protein>
<dbReference type="Proteomes" id="UP000774000">
    <property type="component" value="Unassembled WGS sequence"/>
</dbReference>
<organism evidence="4 5">
    <name type="scientific">Halanaerobacter jeridensis</name>
    <dbReference type="NCBI Taxonomy" id="706427"/>
    <lineage>
        <taxon>Bacteria</taxon>
        <taxon>Bacillati</taxon>
        <taxon>Bacillota</taxon>
        <taxon>Clostridia</taxon>
        <taxon>Halanaerobiales</taxon>
        <taxon>Halobacteroidaceae</taxon>
        <taxon>Halanaerobacter</taxon>
    </lineage>
</organism>
<dbReference type="CDD" id="cd04617">
    <property type="entry name" value="CBS_pair_CcpN"/>
    <property type="match status" value="1"/>
</dbReference>
<feature type="domain" description="CBS" evidence="3">
    <location>
        <begin position="83"/>
        <end position="140"/>
    </location>
</feature>
<dbReference type="InterPro" id="IPR013196">
    <property type="entry name" value="HTH_11"/>
</dbReference>
<dbReference type="PIRSF" id="PIRSF026546">
    <property type="entry name" value="UCP026546_CBS_YqzB"/>
    <property type="match status" value="1"/>
</dbReference>
<reference evidence="4" key="1">
    <citation type="submission" date="2021-01" db="EMBL/GenBank/DDBJ databases">
        <title>Genomic Encyclopedia of Type Strains, Phase IV (KMG-IV): sequencing the most valuable type-strain genomes for metagenomic binning, comparative biology and taxonomic classification.</title>
        <authorList>
            <person name="Goeker M."/>
        </authorList>
    </citation>
    <scope>NUCLEOTIDE SEQUENCE</scope>
    <source>
        <strain evidence="4">DSM 23230</strain>
    </source>
</reference>
<dbReference type="Gene3D" id="1.10.10.10">
    <property type="entry name" value="Winged helix-like DNA-binding domain superfamily/Winged helix DNA-binding domain"/>
    <property type="match status" value="1"/>
</dbReference>
<dbReference type="EMBL" id="JAFBDQ010000004">
    <property type="protein sequence ID" value="MBM7556257.1"/>
    <property type="molecule type" value="Genomic_DNA"/>
</dbReference>
<evidence type="ECO:0000259" key="3">
    <source>
        <dbReference type="PROSITE" id="PS51371"/>
    </source>
</evidence>
<sequence>MRKINLSERQKKIIEIVKDNSPISSKEIAKQLDLTRGALRSDLSVLTMSNILEAKPKVGYFYSGSEVNLKDLDDLYNKKVNEIKSVPNIIKEEESSIYDAVITLFLENVDSLFVVDNNEFLSGVVSRKDLLKITIGETDLENLPVSMAMTRIPHLVTIKEDSTIFEAAKKLVDYEIDVLPVVEEAEDDSGRGSKFKIIGKINKTNITRAFVDFKLDI</sequence>
<evidence type="ECO:0000313" key="4">
    <source>
        <dbReference type="EMBL" id="MBM7556257.1"/>
    </source>
</evidence>
<name>A0A938XP70_9FIRM</name>
<evidence type="ECO:0000313" key="5">
    <source>
        <dbReference type="Proteomes" id="UP000774000"/>
    </source>
</evidence>
<dbReference type="PANTHER" id="PTHR48108">
    <property type="entry name" value="CBS DOMAIN-CONTAINING PROTEIN CBSX2, CHLOROPLASTIC"/>
    <property type="match status" value="1"/>
</dbReference>
<keyword evidence="2" id="KW-0129">CBS domain</keyword>
<evidence type="ECO:0000256" key="1">
    <source>
        <dbReference type="ARBA" id="ARBA00022737"/>
    </source>
</evidence>
<dbReference type="PANTHER" id="PTHR48108:SF32">
    <property type="entry name" value="TRANSCRIPTIONAL REPRESSOR CCPN"/>
    <property type="match status" value="1"/>
</dbReference>